<evidence type="ECO:0000313" key="2">
    <source>
        <dbReference type="EMBL" id="XCD07734.1"/>
    </source>
</evidence>
<reference evidence="2" key="1">
    <citation type="submission" date="2024-03" db="EMBL/GenBank/DDBJ databases">
        <title>Diverse circular DNA viruses in blood, oral, and fecal samples of captive lemurs.</title>
        <authorList>
            <person name="Paietta E.N."/>
            <person name="Kraberger S."/>
            <person name="Lund M.C."/>
            <person name="Custer J.M."/>
            <person name="Vargas K.M."/>
            <person name="Ehmke E.E."/>
            <person name="Yoder A.D."/>
            <person name="Varsani A."/>
        </authorList>
    </citation>
    <scope>NUCLEOTIDE SEQUENCE</scope>
    <source>
        <strain evidence="2">Duke_28FS_46</strain>
    </source>
</reference>
<name>A0AAU8B615_9VIRU</name>
<evidence type="ECO:0000259" key="1">
    <source>
        <dbReference type="Pfam" id="PF23343"/>
    </source>
</evidence>
<feature type="domain" description="Replication-associated protein ORF2/G2P" evidence="1">
    <location>
        <begin position="75"/>
        <end position="225"/>
    </location>
</feature>
<protein>
    <submittedName>
        <fullName evidence="2">Replication initiator protein</fullName>
    </submittedName>
</protein>
<organism evidence="2">
    <name type="scientific">Dulem virus 234</name>
    <dbReference type="NCBI Taxonomy" id="3145711"/>
    <lineage>
        <taxon>Viruses</taxon>
        <taxon>Monodnaviria</taxon>
        <taxon>Sangervirae</taxon>
        <taxon>Phixviricota</taxon>
        <taxon>Malgrandaviricetes</taxon>
        <taxon>Petitvirales</taxon>
        <taxon>Microviridae</taxon>
        <taxon>Microvirus</taxon>
    </lineage>
</organism>
<proteinExistence type="predicted"/>
<accession>A0AAU8B615</accession>
<dbReference type="InterPro" id="IPR056906">
    <property type="entry name" value="ORF2/G2P_dom"/>
</dbReference>
<sequence>MCKTPIIIKNTNHFYTVGSKSGRPVYRNGRFVSPFAHTTQYSAVPCGVCNDCLVVKQSSWIQRITEMSKSYYLFFGTATYMDSMLPTLVNPAGEEMHYADYSDFRNMIKRIRKSEDFPAFRYFAVWEYGHKTHRPHFHYIIFVRKEEGDSPSLPLLLEQEWEKIFIRQWKRNTSKSTRYPNYKPLSLFIKTLGGKSTYDFHYVRPNSTGDVAGDVSHYITKYVLKPDDFSRKRQQYLYGMFADDNSTDDWYHQYHKLFMPRIFCSLGVGLDLEPGQTAFEYVQSHPDCDIFKYVKLSYSNEPEKGARYYDYQTGKATYMSRYYKKHFLTLADQMYFAEKSGNQVVWKNEIIWLPDTSYTPEDVAKMEQNNNLWRIRRKKITENDCM</sequence>
<dbReference type="Pfam" id="PF23343">
    <property type="entry name" value="REP_ORF2-G2P"/>
    <property type="match status" value="1"/>
</dbReference>
<dbReference type="EMBL" id="PP511804">
    <property type="protein sequence ID" value="XCD07734.1"/>
    <property type="molecule type" value="Genomic_DNA"/>
</dbReference>